<evidence type="ECO:0000313" key="2">
    <source>
        <dbReference type="EMBL" id="NIE44536.1"/>
    </source>
</evidence>
<protein>
    <submittedName>
        <fullName evidence="2">Putative secreted protein</fullName>
    </submittedName>
</protein>
<name>A0A6G5A2V7_RHIMP</name>
<feature type="chain" id="PRO_5026327594" evidence="1">
    <location>
        <begin position="24"/>
        <end position="90"/>
    </location>
</feature>
<organism evidence="2">
    <name type="scientific">Rhipicephalus microplus</name>
    <name type="common">Cattle tick</name>
    <name type="synonym">Boophilus microplus</name>
    <dbReference type="NCBI Taxonomy" id="6941"/>
    <lineage>
        <taxon>Eukaryota</taxon>
        <taxon>Metazoa</taxon>
        <taxon>Ecdysozoa</taxon>
        <taxon>Arthropoda</taxon>
        <taxon>Chelicerata</taxon>
        <taxon>Arachnida</taxon>
        <taxon>Acari</taxon>
        <taxon>Parasitiformes</taxon>
        <taxon>Ixodida</taxon>
        <taxon>Ixodoidea</taxon>
        <taxon>Ixodidae</taxon>
        <taxon>Rhipicephalinae</taxon>
        <taxon>Rhipicephalus</taxon>
        <taxon>Boophilus</taxon>
    </lineage>
</organism>
<dbReference type="EMBL" id="GIKN01002263">
    <property type="protein sequence ID" value="NIE44536.1"/>
    <property type="molecule type" value="Transcribed_RNA"/>
</dbReference>
<dbReference type="AlphaFoldDB" id="A0A6G5A2V7"/>
<feature type="signal peptide" evidence="1">
    <location>
        <begin position="1"/>
        <end position="23"/>
    </location>
</feature>
<accession>A0A6G5A2V7</accession>
<sequence length="90" mass="10862">MFNHTFLRNVLFCLFLFPHQVRDASIVIRAFRFWRTCVFFFLWCRPKEHASDVAVQYKVVCVNILFVFVEHGLFIFRSLPRSFLPIFLSI</sequence>
<evidence type="ECO:0000256" key="1">
    <source>
        <dbReference type="SAM" id="SignalP"/>
    </source>
</evidence>
<keyword evidence="1" id="KW-0732">Signal</keyword>
<reference evidence="2" key="1">
    <citation type="submission" date="2020-03" db="EMBL/GenBank/DDBJ databases">
        <title>A transcriptome and proteome of the tick Rhipicephalus microplus shaped by the genetic composition of its hosts and developmental stage.</title>
        <authorList>
            <person name="Garcia G.R."/>
            <person name="Ribeiro J.M.C."/>
            <person name="Maruyama S.R."/>
            <person name="Gardinasse L.G."/>
            <person name="Nelson K."/>
            <person name="Ferreira B.R."/>
            <person name="Andrade T.G."/>
            <person name="Santos I.K.F.M."/>
        </authorList>
    </citation>
    <scope>NUCLEOTIDE SEQUENCE</scope>
    <source>
        <strain evidence="2">NSGR</strain>
        <tissue evidence="2">Salivary glands</tissue>
    </source>
</reference>
<proteinExistence type="predicted"/>